<dbReference type="AlphaFoldDB" id="A0A086JJ47"/>
<evidence type="ECO:0000256" key="1">
    <source>
        <dbReference type="SAM" id="Phobius"/>
    </source>
</evidence>
<feature type="transmembrane region" description="Helical" evidence="1">
    <location>
        <begin position="296"/>
        <end position="321"/>
    </location>
</feature>
<feature type="transmembrane region" description="Helical" evidence="1">
    <location>
        <begin position="333"/>
        <end position="357"/>
    </location>
</feature>
<feature type="transmembrane region" description="Helical" evidence="1">
    <location>
        <begin position="397"/>
        <end position="417"/>
    </location>
</feature>
<keyword evidence="1 3" id="KW-0812">Transmembrane</keyword>
<name>A0A086JJ47_TOXGO</name>
<dbReference type="VEuPathDB" id="ToxoDB:TGP89_278145"/>
<feature type="transmembrane region" description="Helical" evidence="1">
    <location>
        <begin position="259"/>
        <end position="284"/>
    </location>
</feature>
<feature type="transmembrane region" description="Helical" evidence="1">
    <location>
        <begin position="188"/>
        <end position="209"/>
    </location>
</feature>
<evidence type="ECO:0000313" key="4">
    <source>
        <dbReference type="Proteomes" id="UP000028828"/>
    </source>
</evidence>
<dbReference type="EMBL" id="AEYI02001884">
    <property type="protein sequence ID" value="KFG32165.1"/>
    <property type="molecule type" value="Genomic_DNA"/>
</dbReference>
<sequence length="448" mass="49006">MCYLAFKMRKHACFVLGSLSLAAGGFGEPIFDFQPGELAAYLAQKAGLKLSTLVTMKKLNVEPREVYILPRPPKIEDCLSAMQGRPLTRMPKPYDSGTESSSIEGYRQAQLRVAQAKAELGIGELSHAHAVHPASELKGVEIRSFEEVPAQYQSFIYVLPQFVVHIALIPGAIFGLKYAKTAQYIRQYLPAFSGYFYLSVGFILFINVFPVSSLLGVLLAFSMGLAGSLFALRSIQSLKWLERLGRATTLLRGMEKEPFGWLVACRAFCVLCANLLYCFVSGFIPGHLGIAGMLTGNLVIAVLLYLLWLSAVSMGIFFLITSEEADARKTQNLVVAFCCSYCAVAGLSFFTNVAAIYGNTGSFVALDPGKNNQTPVHRTTDCMMSTRLVPFFSVSNLFSFNVPTLVLLSLLFIMWAAGFKMISEMDKVQAGDSLSAFSLSSFSGTSQH</sequence>
<dbReference type="Proteomes" id="UP000028828">
    <property type="component" value="Unassembled WGS sequence"/>
</dbReference>
<protein>
    <submittedName>
        <fullName evidence="3">Putative transmembrane protein</fullName>
    </submittedName>
</protein>
<gene>
    <name evidence="3" type="ORF">TGP89_278145</name>
</gene>
<organism evidence="3 4">
    <name type="scientific">Toxoplasma gondii p89</name>
    <dbReference type="NCBI Taxonomy" id="943119"/>
    <lineage>
        <taxon>Eukaryota</taxon>
        <taxon>Sar</taxon>
        <taxon>Alveolata</taxon>
        <taxon>Apicomplexa</taxon>
        <taxon>Conoidasida</taxon>
        <taxon>Coccidia</taxon>
        <taxon>Eucoccidiorida</taxon>
        <taxon>Eimeriorina</taxon>
        <taxon>Sarcocystidae</taxon>
        <taxon>Toxoplasma</taxon>
    </lineage>
</organism>
<reference evidence="3 4" key="1">
    <citation type="submission" date="2014-03" db="EMBL/GenBank/DDBJ databases">
        <authorList>
            <person name="Sibley D."/>
            <person name="Venepally P."/>
            <person name="Karamycheva S."/>
            <person name="Hadjithomas M."/>
            <person name="Khan A."/>
            <person name="Brunk B."/>
            <person name="Roos D."/>
            <person name="Caler E."/>
            <person name="Lorenzi H."/>
        </authorList>
    </citation>
    <scope>NUCLEOTIDE SEQUENCE [LARGE SCALE GENOMIC DNA]</scope>
    <source>
        <strain evidence="4">p89</strain>
    </source>
</reference>
<feature type="signal peptide" evidence="2">
    <location>
        <begin position="1"/>
        <end position="27"/>
    </location>
</feature>
<keyword evidence="1" id="KW-0472">Membrane</keyword>
<proteinExistence type="predicted"/>
<comment type="caution">
    <text evidence="3">The sequence shown here is derived from an EMBL/GenBank/DDBJ whole genome shotgun (WGS) entry which is preliminary data.</text>
</comment>
<evidence type="ECO:0000256" key="2">
    <source>
        <dbReference type="SAM" id="SignalP"/>
    </source>
</evidence>
<feature type="transmembrane region" description="Helical" evidence="1">
    <location>
        <begin position="215"/>
        <end position="238"/>
    </location>
</feature>
<feature type="chain" id="PRO_5001808154" evidence="2">
    <location>
        <begin position="28"/>
        <end position="448"/>
    </location>
</feature>
<feature type="transmembrane region" description="Helical" evidence="1">
    <location>
        <begin position="155"/>
        <end position="176"/>
    </location>
</feature>
<keyword evidence="2" id="KW-0732">Signal</keyword>
<evidence type="ECO:0000313" key="3">
    <source>
        <dbReference type="EMBL" id="KFG32165.1"/>
    </source>
</evidence>
<keyword evidence="1" id="KW-1133">Transmembrane helix</keyword>
<dbReference type="OrthoDB" id="354289at2759"/>
<accession>A0A086JJ47</accession>